<dbReference type="PATRIC" id="fig|517011.3.peg.2581"/>
<accession>A0A0R0CT35</accession>
<keyword evidence="1" id="KW-1133">Transmembrane helix</keyword>
<dbReference type="EMBL" id="LDJK01000061">
    <property type="protein sequence ID" value="KRG72943.1"/>
    <property type="molecule type" value="Genomic_DNA"/>
</dbReference>
<keyword evidence="3" id="KW-1185">Reference proteome</keyword>
<feature type="transmembrane region" description="Helical" evidence="1">
    <location>
        <begin position="45"/>
        <end position="62"/>
    </location>
</feature>
<keyword evidence="1" id="KW-0472">Membrane</keyword>
<dbReference type="RefSeq" id="WP_057509073.1">
    <property type="nucleotide sequence ID" value="NZ_LDJK01000061.1"/>
</dbReference>
<evidence type="ECO:0000256" key="1">
    <source>
        <dbReference type="SAM" id="Phobius"/>
    </source>
</evidence>
<evidence type="ECO:0000313" key="2">
    <source>
        <dbReference type="EMBL" id="KRG72943.1"/>
    </source>
</evidence>
<sequence length="104" mass="10927">MVAAPTSGALAMKHVSTAGTLLLYQFIGVLVLGLALDALGFMSELAVLPLLLCNLVVAYHLGKAAQALGRSRWLYTLAAGLPPAAIAVCILLYSSAWARTMDQR</sequence>
<proteinExistence type="predicted"/>
<reference evidence="2 3" key="1">
    <citation type="submission" date="2015-05" db="EMBL/GenBank/DDBJ databases">
        <title>Genome sequencing and analysis of members of genus Stenotrophomonas.</title>
        <authorList>
            <person name="Patil P.P."/>
            <person name="Midha S."/>
            <person name="Patil P.B."/>
        </authorList>
    </citation>
    <scope>NUCLEOTIDE SEQUENCE [LARGE SCALE GENOMIC DNA]</scope>
    <source>
        <strain evidence="2 3">DSM 21508</strain>
    </source>
</reference>
<gene>
    <name evidence="2" type="ORF">ABB28_13305</name>
</gene>
<evidence type="ECO:0000313" key="3">
    <source>
        <dbReference type="Proteomes" id="UP000051386"/>
    </source>
</evidence>
<name>A0A0R0CT35_9GAMM</name>
<feature type="transmembrane region" description="Helical" evidence="1">
    <location>
        <begin position="21"/>
        <end position="39"/>
    </location>
</feature>
<dbReference type="AlphaFoldDB" id="A0A0R0CT35"/>
<comment type="caution">
    <text evidence="2">The sequence shown here is derived from an EMBL/GenBank/DDBJ whole genome shotgun (WGS) entry which is preliminary data.</text>
</comment>
<feature type="transmembrane region" description="Helical" evidence="1">
    <location>
        <begin position="74"/>
        <end position="98"/>
    </location>
</feature>
<evidence type="ECO:0008006" key="4">
    <source>
        <dbReference type="Google" id="ProtNLM"/>
    </source>
</evidence>
<dbReference type="Proteomes" id="UP000051386">
    <property type="component" value="Unassembled WGS sequence"/>
</dbReference>
<organism evidence="2 3">
    <name type="scientific">Stenotrophomonas chelatiphaga</name>
    <dbReference type="NCBI Taxonomy" id="517011"/>
    <lineage>
        <taxon>Bacteria</taxon>
        <taxon>Pseudomonadati</taxon>
        <taxon>Pseudomonadota</taxon>
        <taxon>Gammaproteobacteria</taxon>
        <taxon>Lysobacterales</taxon>
        <taxon>Lysobacteraceae</taxon>
        <taxon>Stenotrophomonas</taxon>
    </lineage>
</organism>
<keyword evidence="1" id="KW-0812">Transmembrane</keyword>
<protein>
    <recommendedName>
        <fullName evidence="4">Transmembrane protein</fullName>
    </recommendedName>
</protein>